<accession>A0A0K0CV37</accession>
<evidence type="ECO:0000313" key="2">
    <source>
        <dbReference type="Proteomes" id="UP000035642"/>
    </source>
</evidence>
<organism evidence="2 3">
    <name type="scientific">Angiostrongylus cantonensis</name>
    <name type="common">Rat lungworm</name>
    <dbReference type="NCBI Taxonomy" id="6313"/>
    <lineage>
        <taxon>Eukaryota</taxon>
        <taxon>Metazoa</taxon>
        <taxon>Ecdysozoa</taxon>
        <taxon>Nematoda</taxon>
        <taxon>Chromadorea</taxon>
        <taxon>Rhabditida</taxon>
        <taxon>Rhabditina</taxon>
        <taxon>Rhabditomorpha</taxon>
        <taxon>Strongyloidea</taxon>
        <taxon>Metastrongylidae</taxon>
        <taxon>Angiostrongylus</taxon>
    </lineage>
</organism>
<dbReference type="WBParaSite" id="ACAC_0000115701-mRNA-1">
    <property type="protein sequence ID" value="ACAC_0000115701-mRNA-1"/>
    <property type="gene ID" value="ACAC_0000115701"/>
</dbReference>
<dbReference type="Proteomes" id="UP000035642">
    <property type="component" value="Unassembled WGS sequence"/>
</dbReference>
<evidence type="ECO:0000256" key="1">
    <source>
        <dbReference type="SAM" id="MobiDB-lite"/>
    </source>
</evidence>
<protein>
    <submittedName>
        <fullName evidence="3">Uncharacterized protein</fullName>
    </submittedName>
</protein>
<sequence length="97" mass="10792">MPTMRDRLPNCRHGGGDDSMVNDMNTVRTGNGTETTNHESTSCRKAYGLENPNDRMLKSPGTQVIKIGESSTETEYYLNGTLPPIFESRNSDYKVCT</sequence>
<dbReference type="AlphaFoldDB" id="A0A0K0CV37"/>
<reference evidence="3" key="2">
    <citation type="submission" date="2017-02" db="UniProtKB">
        <authorList>
            <consortium name="WormBaseParasite"/>
        </authorList>
    </citation>
    <scope>IDENTIFICATION</scope>
</reference>
<evidence type="ECO:0000313" key="3">
    <source>
        <dbReference type="WBParaSite" id="ACAC_0000115701-mRNA-1"/>
    </source>
</evidence>
<proteinExistence type="predicted"/>
<feature type="region of interest" description="Disordered" evidence="1">
    <location>
        <begin position="1"/>
        <end position="23"/>
    </location>
</feature>
<keyword evidence="2" id="KW-1185">Reference proteome</keyword>
<name>A0A0K0CV37_ANGCA</name>
<reference evidence="2" key="1">
    <citation type="submission" date="2012-09" db="EMBL/GenBank/DDBJ databases">
        <authorList>
            <person name="Martin A.A."/>
        </authorList>
    </citation>
    <scope>NUCLEOTIDE SEQUENCE</scope>
</reference>